<accession>A0A4P9ZEV6</accession>
<name>A0A4P9ZEV6_9ASCO</name>
<keyword evidence="2" id="KW-0378">Hydrolase</keyword>
<feature type="non-terminal residue" evidence="2">
    <location>
        <position position="190"/>
    </location>
</feature>
<dbReference type="GO" id="GO:0016787">
    <property type="term" value="F:hydrolase activity"/>
    <property type="evidence" value="ECO:0007669"/>
    <property type="project" value="UniProtKB-KW"/>
</dbReference>
<dbReference type="InterPro" id="IPR027417">
    <property type="entry name" value="P-loop_NTPase"/>
</dbReference>
<dbReference type="Gene3D" id="3.40.50.300">
    <property type="entry name" value="P-loop containing nucleotide triphosphate hydrolases"/>
    <property type="match status" value="1"/>
</dbReference>
<protein>
    <submittedName>
        <fullName evidence="2">P-loop containing nucleoside triphosphate hydrolase protein</fullName>
    </submittedName>
</protein>
<dbReference type="OrthoDB" id="6362633at2759"/>
<sequence length="190" mass="20594">RVVVAVAGVPGAGKSTLVDTIRTLLAQNVVCARLLPQDGFHYSRAQLAAFPDPEDAFRRRGSPFTFDASRFVAAVQSLRSGGPVVAPLFDHRTKDPVEGDIVIESDVRMVFVEGNYVGLKEAPWDAIVPLCDEFWFVDTDPVVVRDRLVARHVATGVAASWDDAVARCDGLDADNAAYICAHLQPADVYV</sequence>
<dbReference type="EMBL" id="ML004458">
    <property type="protein sequence ID" value="RKP30490.1"/>
    <property type="molecule type" value="Genomic_DNA"/>
</dbReference>
<dbReference type="InterPro" id="IPR006083">
    <property type="entry name" value="PRK/URK"/>
</dbReference>
<evidence type="ECO:0000313" key="3">
    <source>
        <dbReference type="Proteomes" id="UP000268321"/>
    </source>
</evidence>
<dbReference type="Pfam" id="PF00485">
    <property type="entry name" value="PRK"/>
    <property type="match status" value="1"/>
</dbReference>
<dbReference type="SUPFAM" id="SSF52540">
    <property type="entry name" value="P-loop containing nucleoside triphosphate hydrolases"/>
    <property type="match status" value="1"/>
</dbReference>
<dbReference type="GO" id="GO:0005524">
    <property type="term" value="F:ATP binding"/>
    <property type="evidence" value="ECO:0007669"/>
    <property type="project" value="InterPro"/>
</dbReference>
<evidence type="ECO:0000313" key="2">
    <source>
        <dbReference type="EMBL" id="RKP30490.1"/>
    </source>
</evidence>
<gene>
    <name evidence="2" type="ORF">METBISCDRAFT_4588</name>
</gene>
<dbReference type="GO" id="GO:0016301">
    <property type="term" value="F:kinase activity"/>
    <property type="evidence" value="ECO:0007669"/>
    <property type="project" value="InterPro"/>
</dbReference>
<dbReference type="PANTHER" id="PTHR10285">
    <property type="entry name" value="URIDINE KINASE"/>
    <property type="match status" value="1"/>
</dbReference>
<keyword evidence="3" id="KW-1185">Reference proteome</keyword>
<dbReference type="Proteomes" id="UP000268321">
    <property type="component" value="Unassembled WGS sequence"/>
</dbReference>
<feature type="domain" description="Phosphoribulokinase/uridine kinase" evidence="1">
    <location>
        <begin position="3"/>
        <end position="188"/>
    </location>
</feature>
<evidence type="ECO:0000259" key="1">
    <source>
        <dbReference type="Pfam" id="PF00485"/>
    </source>
</evidence>
<reference evidence="3" key="1">
    <citation type="journal article" date="2018" name="Nat. Microbiol.">
        <title>Leveraging single-cell genomics to expand the fungal tree of life.</title>
        <authorList>
            <person name="Ahrendt S.R."/>
            <person name="Quandt C.A."/>
            <person name="Ciobanu D."/>
            <person name="Clum A."/>
            <person name="Salamov A."/>
            <person name="Andreopoulos B."/>
            <person name="Cheng J.F."/>
            <person name="Woyke T."/>
            <person name="Pelin A."/>
            <person name="Henrissat B."/>
            <person name="Reynolds N.K."/>
            <person name="Benny G.L."/>
            <person name="Smith M.E."/>
            <person name="James T.Y."/>
            <person name="Grigoriev I.V."/>
        </authorList>
    </citation>
    <scope>NUCLEOTIDE SEQUENCE [LARGE SCALE GENOMIC DNA]</scope>
    <source>
        <strain evidence="3">Baker2002</strain>
    </source>
</reference>
<feature type="non-terminal residue" evidence="2">
    <location>
        <position position="1"/>
    </location>
</feature>
<dbReference type="AlphaFoldDB" id="A0A4P9ZEV6"/>
<proteinExistence type="predicted"/>
<organism evidence="2 3">
    <name type="scientific">Metschnikowia bicuspidata</name>
    <dbReference type="NCBI Taxonomy" id="27322"/>
    <lineage>
        <taxon>Eukaryota</taxon>
        <taxon>Fungi</taxon>
        <taxon>Dikarya</taxon>
        <taxon>Ascomycota</taxon>
        <taxon>Saccharomycotina</taxon>
        <taxon>Pichiomycetes</taxon>
        <taxon>Metschnikowiaceae</taxon>
        <taxon>Metschnikowia</taxon>
    </lineage>
</organism>